<protein>
    <recommendedName>
        <fullName evidence="3">Terminase large subunit</fullName>
    </recommendedName>
</protein>
<sequence length="503" mass="53876">MSGVVGSQVPRHRVAAAYSVTAGGDAGELGRAYGLSPDPWQQQVLDDWLAVGGNGRLASGVCGVFVPRQNGKNAILEIVELFKATIQGRRILHTAHELKSARKAFMRLRSFFENERQFPDLSRMVKSIRATNGQEAIVLHHPDCATFERKCGCPGWGSVEFVARSRGSARGFTVDDLVCDEAQELSDEQLEALLPTVSAAPSGDPQQIFLGTPPGPLADGSVVLRLRGQALSGGKRIAWTEFSIPDESVPDDVGRQWRKLAGDTNPALGRRLNFGTVSDEHESMSAAGFARERLGWWDRGQSATSVIPTDKWAQSAVDDVELVGGKVFGVSFSRSGDRVALAGAGRTVAGVHVEVIDGLSGTIVDGVGQLADWLALRWGDTNKIMVAGSGAVLLQKALTDRGVPGRGVVVADTGIYVEACQSFLEGVRSGVVSHPRADSRRDMLELAVRSAVQKRKGSAWGWGSSFKDGSEVPLEAVSLAFLGAKTARQKRRERSGRKRVSVV</sequence>
<keyword evidence="2" id="KW-1185">Reference proteome</keyword>
<dbReference type="KEGG" id="vg:24649839"/>
<evidence type="ECO:0000313" key="1">
    <source>
        <dbReference type="EMBL" id="AID18042.1"/>
    </source>
</evidence>
<name>A0A0A7CHG5_9CAUD</name>
<proteinExistence type="predicted"/>
<dbReference type="RefSeq" id="YP_009151467.1">
    <property type="nucleotide sequence ID" value="NC_027371.1"/>
</dbReference>
<dbReference type="Proteomes" id="UP000031092">
    <property type="component" value="Segment"/>
</dbReference>
<organism evidence="1 2">
    <name type="scientific">Propionibacterium phage Pacnes 2012-15</name>
    <dbReference type="NCBI Taxonomy" id="1498188"/>
    <lineage>
        <taxon>Viruses</taxon>
        <taxon>Duplodnaviria</taxon>
        <taxon>Heunggongvirae</taxon>
        <taxon>Uroviricota</taxon>
        <taxon>Caudoviricetes</taxon>
        <taxon>Pahexavirus</taxon>
        <taxon>Pahexavirus pacnes201215</taxon>
    </lineage>
</organism>
<dbReference type="InterPro" id="IPR027417">
    <property type="entry name" value="P-loop_NTPase"/>
</dbReference>
<reference evidence="1 2" key="1">
    <citation type="submission" date="2014-04" db="EMBL/GenBank/DDBJ databases">
        <title>Complete genomic sequence of Propionibacterium acnes bacteriophage 2012-15.</title>
        <authorList>
            <person name="Song H."/>
            <person name="Lee W."/>
            <person name="Kim S."/>
            <person name="Kim J."/>
        </authorList>
    </citation>
    <scope>NUCLEOTIDE SEQUENCE [LARGE SCALE GENOMIC DNA]</scope>
</reference>
<dbReference type="Gene3D" id="3.40.50.300">
    <property type="entry name" value="P-loop containing nucleotide triphosphate hydrolases"/>
    <property type="match status" value="1"/>
</dbReference>
<dbReference type="OrthoDB" id="1610at10239"/>
<evidence type="ECO:0008006" key="3">
    <source>
        <dbReference type="Google" id="ProtNLM"/>
    </source>
</evidence>
<dbReference type="EMBL" id="KJ722067">
    <property type="protein sequence ID" value="AID18042.1"/>
    <property type="molecule type" value="Genomic_DNA"/>
</dbReference>
<accession>A0A0A7CHG5</accession>
<evidence type="ECO:0000313" key="2">
    <source>
        <dbReference type="Proteomes" id="UP000031092"/>
    </source>
</evidence>
<dbReference type="GeneID" id="24649839"/>